<evidence type="ECO:0000313" key="3">
    <source>
        <dbReference type="Proteomes" id="UP001604336"/>
    </source>
</evidence>
<feature type="compositionally biased region" description="Basic residues" evidence="1">
    <location>
        <begin position="13"/>
        <end position="25"/>
    </location>
</feature>
<protein>
    <submittedName>
        <fullName evidence="2">Uncharacterized protein</fullName>
    </submittedName>
</protein>
<gene>
    <name evidence="2" type="ORF">Adt_48891</name>
</gene>
<accession>A0ABD1NQD4</accession>
<comment type="caution">
    <text evidence="2">The sequence shown here is derived from an EMBL/GenBank/DDBJ whole genome shotgun (WGS) entry which is preliminary data.</text>
</comment>
<evidence type="ECO:0000313" key="2">
    <source>
        <dbReference type="EMBL" id="KAL2453607.1"/>
    </source>
</evidence>
<reference evidence="3" key="1">
    <citation type="submission" date="2024-07" db="EMBL/GenBank/DDBJ databases">
        <title>Two chromosome-level genome assemblies of Korean endemic species Abeliophyllum distichum and Forsythia ovata (Oleaceae).</title>
        <authorList>
            <person name="Jang H."/>
        </authorList>
    </citation>
    <scope>NUCLEOTIDE SEQUENCE [LARGE SCALE GENOMIC DNA]</scope>
</reference>
<keyword evidence="3" id="KW-1185">Reference proteome</keyword>
<evidence type="ECO:0000256" key="1">
    <source>
        <dbReference type="SAM" id="MobiDB-lite"/>
    </source>
</evidence>
<proteinExistence type="predicted"/>
<dbReference type="EMBL" id="JBFOLK010000620">
    <property type="protein sequence ID" value="KAL2453607.1"/>
    <property type="molecule type" value="Genomic_DNA"/>
</dbReference>
<name>A0ABD1NQD4_9LAMI</name>
<dbReference type="AlphaFoldDB" id="A0ABD1NQD4"/>
<sequence length="113" mass="12877">MSQSIHLLDPKCSKTKRALRKLRKKGPLETSSNKEKVDSSSSKEKTAKQSNIHHAGKGFIQVPQEAQYPILNPLYYSHQLLGAPYQPWLPAYGVDFVPTYRTCQRLMSMYPLV</sequence>
<organism evidence="2 3">
    <name type="scientific">Abeliophyllum distichum</name>
    <dbReference type="NCBI Taxonomy" id="126358"/>
    <lineage>
        <taxon>Eukaryota</taxon>
        <taxon>Viridiplantae</taxon>
        <taxon>Streptophyta</taxon>
        <taxon>Embryophyta</taxon>
        <taxon>Tracheophyta</taxon>
        <taxon>Spermatophyta</taxon>
        <taxon>Magnoliopsida</taxon>
        <taxon>eudicotyledons</taxon>
        <taxon>Gunneridae</taxon>
        <taxon>Pentapetalae</taxon>
        <taxon>asterids</taxon>
        <taxon>lamiids</taxon>
        <taxon>Lamiales</taxon>
        <taxon>Oleaceae</taxon>
        <taxon>Forsythieae</taxon>
        <taxon>Abeliophyllum</taxon>
    </lineage>
</organism>
<feature type="region of interest" description="Disordered" evidence="1">
    <location>
        <begin position="1"/>
        <end position="56"/>
    </location>
</feature>
<dbReference type="Proteomes" id="UP001604336">
    <property type="component" value="Unassembled WGS sequence"/>
</dbReference>
<feature type="compositionally biased region" description="Basic and acidic residues" evidence="1">
    <location>
        <begin position="32"/>
        <end position="47"/>
    </location>
</feature>